<evidence type="ECO:0000256" key="2">
    <source>
        <dbReference type="SAM" id="MobiDB-lite"/>
    </source>
</evidence>
<dbReference type="Pfam" id="PF00581">
    <property type="entry name" value="Rhodanese"/>
    <property type="match status" value="2"/>
</dbReference>
<evidence type="ECO:0000313" key="4">
    <source>
        <dbReference type="EMBL" id="SOB60471.1"/>
    </source>
</evidence>
<feature type="domain" description="Rhodanese" evidence="3">
    <location>
        <begin position="199"/>
        <end position="309"/>
    </location>
</feature>
<evidence type="ECO:0000256" key="1">
    <source>
        <dbReference type="ARBA" id="ARBA00022737"/>
    </source>
</evidence>
<dbReference type="Proteomes" id="UP000219215">
    <property type="component" value="Chromosome DPRO"/>
</dbReference>
<dbReference type="OrthoDB" id="9781034at2"/>
<dbReference type="InterPro" id="IPR001763">
    <property type="entry name" value="Rhodanese-like_dom"/>
</dbReference>
<dbReference type="RefSeq" id="WP_097013192.1">
    <property type="nucleotide sequence ID" value="NZ_LT907975.1"/>
</dbReference>
<feature type="domain" description="Rhodanese" evidence="3">
    <location>
        <begin position="49"/>
        <end position="162"/>
    </location>
</feature>
<keyword evidence="5" id="KW-1185">Reference proteome</keyword>
<reference evidence="5" key="1">
    <citation type="submission" date="2017-09" db="EMBL/GenBank/DDBJ databases">
        <authorList>
            <person name="Regsiter A."/>
            <person name="William W."/>
        </authorList>
    </citation>
    <scope>NUCLEOTIDE SEQUENCE [LARGE SCALE GENOMIC DNA]</scope>
    <source>
        <strain evidence="5">500-1</strain>
    </source>
</reference>
<sequence length="365" mass="40068">MSSNMIKRLVIAGLLILAGIWSVSSAPAEGGFANSNLLATPQWVSQNMTNEDVIIVDVREDKYVDNNVIPGAIHMPWRLFRKNDLLYGLGGVFVGLDEAQRILGDHGISRSDTVVLYDSVQRDGGATSSYVFWVLDLLGHKDVRILERGVDGWQDAGFTVDSTPAKREALLYQAPLSEVKVRKRISGSDIYQRLGDPYYQILDVRSEQEYLGEKPNTGLDGTVLKLGHIPTAFNIDYTLNWASPETKAIKSYNELANLYAGLDPSRGTVVYCHSGRRGSFGYFILRLMGFEDVMLYENSWFEWGAPDNFYPVETKANTPTRSYGLPSANAGSNKTRMTQPASSASSNSTGSKASGSNDGYISCGG</sequence>
<keyword evidence="4" id="KW-0808">Transferase</keyword>
<keyword evidence="1" id="KW-0677">Repeat</keyword>
<protein>
    <submittedName>
        <fullName evidence="4">Sulfurtransferase</fullName>
    </submittedName>
</protein>
<dbReference type="InterPro" id="IPR051126">
    <property type="entry name" value="Thiosulfate_sulfurtransferase"/>
</dbReference>
<dbReference type="SUPFAM" id="SSF52821">
    <property type="entry name" value="Rhodanese/Cell cycle control phosphatase"/>
    <property type="match status" value="2"/>
</dbReference>
<dbReference type="SMART" id="SM00450">
    <property type="entry name" value="RHOD"/>
    <property type="match status" value="2"/>
</dbReference>
<dbReference type="CDD" id="cd01448">
    <property type="entry name" value="TST_Repeat_1"/>
    <property type="match status" value="1"/>
</dbReference>
<feature type="compositionally biased region" description="Polar residues" evidence="2">
    <location>
        <begin position="329"/>
        <end position="340"/>
    </location>
</feature>
<evidence type="ECO:0000313" key="5">
    <source>
        <dbReference type="Proteomes" id="UP000219215"/>
    </source>
</evidence>
<dbReference type="PANTHER" id="PTHR43855:SF1">
    <property type="entry name" value="THIOSULFATE SULFURTRANSFERASE"/>
    <property type="match status" value="1"/>
</dbReference>
<dbReference type="InterPro" id="IPR036873">
    <property type="entry name" value="Rhodanese-like_dom_sf"/>
</dbReference>
<dbReference type="CDD" id="cd01449">
    <property type="entry name" value="TST_Repeat_2"/>
    <property type="match status" value="1"/>
</dbReference>
<dbReference type="GO" id="GO:0016740">
    <property type="term" value="F:transferase activity"/>
    <property type="evidence" value="ECO:0007669"/>
    <property type="project" value="UniProtKB-KW"/>
</dbReference>
<accession>A0A2C8FDD8</accession>
<gene>
    <name evidence="4" type="ORF">DPRO_3555</name>
</gene>
<dbReference type="PANTHER" id="PTHR43855">
    <property type="entry name" value="THIOSULFATE SULFURTRANSFERASE"/>
    <property type="match status" value="1"/>
</dbReference>
<dbReference type="AlphaFoldDB" id="A0A2C8FDD8"/>
<dbReference type="EMBL" id="LT907975">
    <property type="protein sequence ID" value="SOB60471.1"/>
    <property type="molecule type" value="Genomic_DNA"/>
</dbReference>
<feature type="compositionally biased region" description="Low complexity" evidence="2">
    <location>
        <begin position="341"/>
        <end position="357"/>
    </location>
</feature>
<dbReference type="Gene3D" id="3.40.250.10">
    <property type="entry name" value="Rhodanese-like domain"/>
    <property type="match status" value="2"/>
</dbReference>
<dbReference type="KEGG" id="pprf:DPRO_3555"/>
<organism evidence="4 5">
    <name type="scientific">Pseudodesulfovibrio profundus</name>
    <dbReference type="NCBI Taxonomy" id="57320"/>
    <lineage>
        <taxon>Bacteria</taxon>
        <taxon>Pseudomonadati</taxon>
        <taxon>Thermodesulfobacteriota</taxon>
        <taxon>Desulfovibrionia</taxon>
        <taxon>Desulfovibrionales</taxon>
        <taxon>Desulfovibrionaceae</taxon>
    </lineage>
</organism>
<feature type="region of interest" description="Disordered" evidence="2">
    <location>
        <begin position="320"/>
        <end position="365"/>
    </location>
</feature>
<dbReference type="PROSITE" id="PS50206">
    <property type="entry name" value="RHODANESE_3"/>
    <property type="match status" value="2"/>
</dbReference>
<name>A0A2C8FDD8_9BACT</name>
<proteinExistence type="predicted"/>
<evidence type="ECO:0000259" key="3">
    <source>
        <dbReference type="PROSITE" id="PS50206"/>
    </source>
</evidence>